<dbReference type="AlphaFoldDB" id="A0A3M8DJA2"/>
<keyword evidence="4" id="KW-1185">Reference proteome</keyword>
<dbReference type="PROSITE" id="PS51898">
    <property type="entry name" value="TYR_RECOMBINASE"/>
    <property type="match status" value="1"/>
</dbReference>
<keyword evidence="1" id="KW-0233">DNA recombination</keyword>
<name>A0A3M8DJA2_9BACL</name>
<dbReference type="GO" id="GO:0015074">
    <property type="term" value="P:DNA integration"/>
    <property type="evidence" value="ECO:0007669"/>
    <property type="project" value="InterPro"/>
</dbReference>
<dbReference type="InterPro" id="IPR013762">
    <property type="entry name" value="Integrase-like_cat_sf"/>
</dbReference>
<evidence type="ECO:0000256" key="1">
    <source>
        <dbReference type="ARBA" id="ARBA00023172"/>
    </source>
</evidence>
<dbReference type="EMBL" id="RHHQ01000012">
    <property type="protein sequence ID" value="RNB87207.1"/>
    <property type="molecule type" value="Genomic_DNA"/>
</dbReference>
<organism evidence="3 4">
    <name type="scientific">Brevibacillus fluminis</name>
    <dbReference type="NCBI Taxonomy" id="511487"/>
    <lineage>
        <taxon>Bacteria</taxon>
        <taxon>Bacillati</taxon>
        <taxon>Bacillota</taxon>
        <taxon>Bacilli</taxon>
        <taxon>Bacillales</taxon>
        <taxon>Paenibacillaceae</taxon>
        <taxon>Brevibacillus</taxon>
    </lineage>
</organism>
<accession>A0A3M8DJA2</accession>
<evidence type="ECO:0000259" key="2">
    <source>
        <dbReference type="PROSITE" id="PS51898"/>
    </source>
</evidence>
<comment type="caution">
    <text evidence="3">The sequence shown here is derived from an EMBL/GenBank/DDBJ whole genome shotgun (WGS) entry which is preliminary data.</text>
</comment>
<evidence type="ECO:0000313" key="3">
    <source>
        <dbReference type="EMBL" id="RNB87207.1"/>
    </source>
</evidence>
<proteinExistence type="predicted"/>
<gene>
    <name evidence="3" type="ORF">EDM56_16145</name>
</gene>
<sequence>MLVFLDTGIRLVELMNLKITDVNQADCTLYIRAVNSKNSIGRFVPFSLRTKKEIQTLIAEVRDLQLEPLFTTVYGKQLDPNASTFRD</sequence>
<feature type="domain" description="Tyr recombinase" evidence="2">
    <location>
        <begin position="1"/>
        <end position="87"/>
    </location>
</feature>
<dbReference type="InterPro" id="IPR002104">
    <property type="entry name" value="Integrase_catalytic"/>
</dbReference>
<dbReference type="InterPro" id="IPR011010">
    <property type="entry name" value="DNA_brk_join_enz"/>
</dbReference>
<reference evidence="3 4" key="1">
    <citation type="submission" date="2018-10" db="EMBL/GenBank/DDBJ databases">
        <title>Phylogenomics of Brevibacillus.</title>
        <authorList>
            <person name="Dunlap C."/>
        </authorList>
    </citation>
    <scope>NUCLEOTIDE SEQUENCE [LARGE SCALE GENOMIC DNA]</scope>
    <source>
        <strain evidence="3 4">JCM 15716</strain>
    </source>
</reference>
<dbReference type="Proteomes" id="UP000271031">
    <property type="component" value="Unassembled WGS sequence"/>
</dbReference>
<dbReference type="SUPFAM" id="SSF56349">
    <property type="entry name" value="DNA breaking-rejoining enzymes"/>
    <property type="match status" value="1"/>
</dbReference>
<protein>
    <submittedName>
        <fullName evidence="3">Site-specific integrase</fullName>
    </submittedName>
</protein>
<dbReference type="GO" id="GO:0006310">
    <property type="term" value="P:DNA recombination"/>
    <property type="evidence" value="ECO:0007669"/>
    <property type="project" value="UniProtKB-KW"/>
</dbReference>
<dbReference type="Gene3D" id="1.10.443.10">
    <property type="entry name" value="Intergrase catalytic core"/>
    <property type="match status" value="1"/>
</dbReference>
<evidence type="ECO:0000313" key="4">
    <source>
        <dbReference type="Proteomes" id="UP000271031"/>
    </source>
</evidence>
<dbReference type="GO" id="GO:0003677">
    <property type="term" value="F:DNA binding"/>
    <property type="evidence" value="ECO:0007669"/>
    <property type="project" value="InterPro"/>
</dbReference>